<dbReference type="EMBL" id="CYZT01000002">
    <property type="protein sequence ID" value="CUN54675.1"/>
    <property type="molecule type" value="Genomic_DNA"/>
</dbReference>
<dbReference type="RefSeq" id="WP_006354099.1">
    <property type="nucleotide sequence ID" value="NZ_CAAKOI010000249.1"/>
</dbReference>
<dbReference type="Proteomes" id="UP000095746">
    <property type="component" value="Unassembled WGS sequence"/>
</dbReference>
<evidence type="ECO:0000313" key="2">
    <source>
        <dbReference type="Proteomes" id="UP000095746"/>
    </source>
</evidence>
<gene>
    <name evidence="1" type="ORF">ERS852411_00071</name>
</gene>
<sequence>MAQVSKYRYLLNQYPETVQKEQFRIICHISKRTARYLLQSGLVPCVQSGKKTRNYTIKMKDIVRYLERREIHPEKYKLPPGSYSGTYAVKPLLPESVTTEELRKYYIESFRDIPDIVSTREAAELTGATASTVAKWIRTKKLKALSHGPAFIIPKVNLIDFMASDAYLNKRLKSQKFHENIGGFLSWKAGK</sequence>
<dbReference type="AlphaFoldDB" id="A0A173XVR7"/>
<proteinExistence type="predicted"/>
<reference evidence="1 2" key="1">
    <citation type="submission" date="2015-09" db="EMBL/GenBank/DDBJ databases">
        <authorList>
            <consortium name="Pathogen Informatics"/>
        </authorList>
    </citation>
    <scope>NUCLEOTIDE SEQUENCE [LARGE SCALE GENOMIC DNA]</scope>
    <source>
        <strain evidence="1 2">2789STDY5608854</strain>
    </source>
</reference>
<organism evidence="1 2">
    <name type="scientific">Flavonifractor plautii</name>
    <name type="common">Fusobacterium plautii</name>
    <dbReference type="NCBI Taxonomy" id="292800"/>
    <lineage>
        <taxon>Bacteria</taxon>
        <taxon>Bacillati</taxon>
        <taxon>Bacillota</taxon>
        <taxon>Clostridia</taxon>
        <taxon>Eubacteriales</taxon>
        <taxon>Oscillospiraceae</taxon>
        <taxon>Flavonifractor</taxon>
    </lineage>
</organism>
<evidence type="ECO:0000313" key="1">
    <source>
        <dbReference type="EMBL" id="CUN54675.1"/>
    </source>
</evidence>
<accession>A0A173XVR7</accession>
<protein>
    <submittedName>
        <fullName evidence="1">DNA binding domain, excisionase family</fullName>
    </submittedName>
</protein>
<name>A0A173XVR7_FLAPL</name>